<protein>
    <submittedName>
        <fullName evidence="2">Uncharacterized protein</fullName>
    </submittedName>
</protein>
<reference evidence="2 3" key="1">
    <citation type="submission" date="2023-07" db="EMBL/GenBank/DDBJ databases">
        <authorList>
            <person name="Lian W.-H."/>
        </authorList>
    </citation>
    <scope>NUCLEOTIDE SEQUENCE [LARGE SCALE GENOMIC DNA]</scope>
    <source>
        <strain evidence="2 3">SYSU DXS3180</strain>
    </source>
</reference>
<evidence type="ECO:0000313" key="2">
    <source>
        <dbReference type="EMBL" id="MEX6690063.1"/>
    </source>
</evidence>
<organism evidence="2 3">
    <name type="scientific">Danxiaibacter flavus</name>
    <dbReference type="NCBI Taxonomy" id="3049108"/>
    <lineage>
        <taxon>Bacteria</taxon>
        <taxon>Pseudomonadati</taxon>
        <taxon>Bacteroidota</taxon>
        <taxon>Chitinophagia</taxon>
        <taxon>Chitinophagales</taxon>
        <taxon>Chitinophagaceae</taxon>
        <taxon>Danxiaibacter</taxon>
    </lineage>
</organism>
<dbReference type="EMBL" id="JAULBC010000007">
    <property type="protein sequence ID" value="MEX6690063.1"/>
    <property type="molecule type" value="Genomic_DNA"/>
</dbReference>
<dbReference type="Proteomes" id="UP001560573">
    <property type="component" value="Unassembled WGS sequence"/>
</dbReference>
<comment type="caution">
    <text evidence="2">The sequence shown here is derived from an EMBL/GenBank/DDBJ whole genome shotgun (WGS) entry which is preliminary data.</text>
</comment>
<feature type="chain" id="PRO_5045139668" evidence="1">
    <location>
        <begin position="20"/>
        <end position="166"/>
    </location>
</feature>
<gene>
    <name evidence="2" type="ORF">QTN47_21320</name>
</gene>
<keyword evidence="3" id="KW-1185">Reference proteome</keyword>
<feature type="signal peptide" evidence="1">
    <location>
        <begin position="1"/>
        <end position="19"/>
    </location>
</feature>
<keyword evidence="1" id="KW-0732">Signal</keyword>
<sequence>MKTLILGLLFGLLCKFSFAQNLPAFETIKLDVKEDYDSSANSAALKASNYLLSTPFDNKNIDRLKSTQYLIKWMTGTPDYHFVLDEQAVKFAKKDDDLLVLYMAAMTKYVLENKKESTDQNKIKLNATRSIITYAKDSKNNLKINSELKKMIEADEQGKLESYLKI</sequence>
<name>A0ABV3ZNC0_9BACT</name>
<evidence type="ECO:0000313" key="3">
    <source>
        <dbReference type="Proteomes" id="UP001560573"/>
    </source>
</evidence>
<dbReference type="RefSeq" id="WP_369331471.1">
    <property type="nucleotide sequence ID" value="NZ_JAULBC010000007.1"/>
</dbReference>
<proteinExistence type="predicted"/>
<accession>A0ABV3ZNC0</accession>
<evidence type="ECO:0000256" key="1">
    <source>
        <dbReference type="SAM" id="SignalP"/>
    </source>
</evidence>